<evidence type="ECO:0000313" key="1">
    <source>
        <dbReference type="EMBL" id="CAB4542171.1"/>
    </source>
</evidence>
<dbReference type="EMBL" id="CAEZXE010000132">
    <property type="protein sequence ID" value="CAB4686917.1"/>
    <property type="molecule type" value="Genomic_DNA"/>
</dbReference>
<dbReference type="EMBL" id="CAEZSU010000017">
    <property type="protein sequence ID" value="CAB4542171.1"/>
    <property type="molecule type" value="Genomic_DNA"/>
</dbReference>
<gene>
    <name evidence="1" type="ORF">UFOPK1495_00266</name>
    <name evidence="2" type="ORF">UFOPK1603_01043</name>
    <name evidence="3" type="ORF">UFOPK1711_01848</name>
    <name evidence="4" type="ORF">UFOPK2143_00339</name>
    <name evidence="5" type="ORF">UFOPK2350_01361</name>
</gene>
<evidence type="ECO:0000313" key="5">
    <source>
        <dbReference type="EMBL" id="CAB4686917.1"/>
    </source>
</evidence>
<protein>
    <submittedName>
        <fullName evidence="3">Unannotated protein</fullName>
    </submittedName>
</protein>
<evidence type="ECO:0000313" key="4">
    <source>
        <dbReference type="EMBL" id="CAB4637447.1"/>
    </source>
</evidence>
<proteinExistence type="predicted"/>
<accession>A0A6J6FRY9</accession>
<reference evidence="3" key="1">
    <citation type="submission" date="2020-05" db="EMBL/GenBank/DDBJ databases">
        <authorList>
            <person name="Chiriac C."/>
            <person name="Salcher M."/>
            <person name="Ghai R."/>
            <person name="Kavagutti S V."/>
        </authorList>
    </citation>
    <scope>NUCLEOTIDE SEQUENCE</scope>
</reference>
<organism evidence="3">
    <name type="scientific">freshwater metagenome</name>
    <dbReference type="NCBI Taxonomy" id="449393"/>
    <lineage>
        <taxon>unclassified sequences</taxon>
        <taxon>metagenomes</taxon>
        <taxon>ecological metagenomes</taxon>
    </lineage>
</organism>
<name>A0A6J6FRY9_9ZZZZ</name>
<dbReference type="EMBL" id="CAEZTG010000091">
    <property type="protein sequence ID" value="CAB4568991.1"/>
    <property type="molecule type" value="Genomic_DNA"/>
</dbReference>
<dbReference type="EMBL" id="CAEZVV010000010">
    <property type="protein sequence ID" value="CAB4637447.1"/>
    <property type="molecule type" value="Genomic_DNA"/>
</dbReference>
<dbReference type="AlphaFoldDB" id="A0A6J6FRY9"/>
<evidence type="ECO:0000313" key="2">
    <source>
        <dbReference type="EMBL" id="CAB4568991.1"/>
    </source>
</evidence>
<dbReference type="EMBL" id="CAEZTR010000175">
    <property type="protein sequence ID" value="CAB4591557.1"/>
    <property type="molecule type" value="Genomic_DNA"/>
</dbReference>
<sequence>MLDHVFTDAIGALRDAFEGAMLERQAFEERFNMDMLLGDMTWETTYGLPGEGVPPRVQADLTLTWPTWAQTAYRSWYIGETLDEPPRIDIELVLRVQRLSAAPDPAMLIAALPDLSPPIGNDRLERSGPTVETIFATTFDQPEYAIEVSYEGSYEVDEETLADGARLDDNVGAMGGWISAILVKVGDLPWDFLPPLEQPE</sequence>
<evidence type="ECO:0000313" key="3">
    <source>
        <dbReference type="EMBL" id="CAB4591557.1"/>
    </source>
</evidence>